<accession>A0A142VVJ5</accession>
<gene>
    <name evidence="5" type="ORF">AOA14_04335</name>
</gene>
<evidence type="ECO:0000259" key="3">
    <source>
        <dbReference type="Pfam" id="PF06742"/>
    </source>
</evidence>
<dbReference type="Pfam" id="PF06863">
    <property type="entry name" value="DUF1254"/>
    <property type="match status" value="1"/>
</dbReference>
<dbReference type="Pfam" id="PF06742">
    <property type="entry name" value="DUF1214"/>
    <property type="match status" value="1"/>
</dbReference>
<dbReference type="RefSeq" id="WP_062900911.1">
    <property type="nucleotide sequence ID" value="NZ_CP013342.1"/>
</dbReference>
<dbReference type="InterPro" id="IPR010621">
    <property type="entry name" value="DUF1214"/>
</dbReference>
<evidence type="ECO:0000256" key="1">
    <source>
        <dbReference type="SAM" id="MobiDB-lite"/>
    </source>
</evidence>
<reference evidence="5 6" key="2">
    <citation type="journal article" date="2016" name="Genome Announc.">
        <title>Complete Genome Sequence of Sphingopyxis terrae Strain 203-1 (NBRC 111660), a Polyethylene Glycol Degrader.</title>
        <authorList>
            <person name="Ohtsubo Y."/>
            <person name="Nonoyama S."/>
            <person name="Nagata Y."/>
            <person name="Numata M."/>
            <person name="Tsuchikane K."/>
            <person name="Hosoyama A."/>
            <person name="Yamazoe A."/>
            <person name="Tsuda M."/>
            <person name="Fujita N."/>
            <person name="Kawai F."/>
        </authorList>
    </citation>
    <scope>NUCLEOTIDE SEQUENCE [LARGE SCALE GENOMIC DNA]</scope>
    <source>
        <strain evidence="5 6">203-1</strain>
    </source>
</reference>
<dbReference type="Gene3D" id="2.60.120.600">
    <property type="entry name" value="Domain of unknown function DUF1214, C-terminal domain"/>
    <property type="match status" value="1"/>
</dbReference>
<evidence type="ECO:0000313" key="6">
    <source>
        <dbReference type="Proteomes" id="UP000076234"/>
    </source>
</evidence>
<protein>
    <recommendedName>
        <fullName evidence="7">DUF1254 domain-containing protein</fullName>
    </recommendedName>
</protein>
<dbReference type="Gene3D" id="2.60.40.1610">
    <property type="entry name" value="Domain of unknown function DUF1254"/>
    <property type="match status" value="1"/>
</dbReference>
<dbReference type="EMBL" id="CP013342">
    <property type="protein sequence ID" value="AMU93830.1"/>
    <property type="molecule type" value="Genomic_DNA"/>
</dbReference>
<feature type="domain" description="DUF1254" evidence="4">
    <location>
        <begin position="77"/>
        <end position="204"/>
    </location>
</feature>
<dbReference type="InterPro" id="IPR037050">
    <property type="entry name" value="DUF1254_sf"/>
</dbReference>
<dbReference type="InterPro" id="IPR037049">
    <property type="entry name" value="DUF1214_C_sf"/>
</dbReference>
<dbReference type="AlphaFoldDB" id="A0A142VVJ5"/>
<evidence type="ECO:0000313" key="5">
    <source>
        <dbReference type="EMBL" id="AMU93830.1"/>
    </source>
</evidence>
<evidence type="ECO:0000256" key="2">
    <source>
        <dbReference type="SAM" id="SignalP"/>
    </source>
</evidence>
<feature type="chain" id="PRO_5007502374" description="DUF1254 domain-containing protein" evidence="2">
    <location>
        <begin position="36"/>
        <end position="543"/>
    </location>
</feature>
<dbReference type="Proteomes" id="UP000076234">
    <property type="component" value="Chromosome"/>
</dbReference>
<dbReference type="KEGG" id="ster:AOA14_04335"/>
<reference evidence="6" key="1">
    <citation type="submission" date="2015-11" db="EMBL/GenBank/DDBJ databases">
        <title>Complete genome sequence of a polyethylene glycol-degrading strain Sphingopyxis terrae strain 203-1 (NBRC 15098).</title>
        <authorList>
            <person name="Yoshiyuki O."/>
            <person name="Shouta N."/>
            <person name="Nagata Y."/>
            <person name="Numata M."/>
            <person name="Tsuchikane K."/>
            <person name="Hosoyama A."/>
            <person name="Yamazoe A."/>
            <person name="Tsuda M."/>
            <person name="Fujita N."/>
            <person name="Kawai F."/>
        </authorList>
    </citation>
    <scope>NUCLEOTIDE SEQUENCE [LARGE SCALE GENOMIC DNA]</scope>
    <source>
        <strain evidence="6">203-1</strain>
    </source>
</reference>
<evidence type="ECO:0008006" key="7">
    <source>
        <dbReference type="Google" id="ProtNLM"/>
    </source>
</evidence>
<dbReference type="SUPFAM" id="SSF160935">
    <property type="entry name" value="VPA0735-like"/>
    <property type="match status" value="1"/>
</dbReference>
<organism evidence="5 6">
    <name type="scientific">Sphingopyxis terrae subsp. terrae NBRC 15098</name>
    <dbReference type="NCBI Taxonomy" id="1219058"/>
    <lineage>
        <taxon>Bacteria</taxon>
        <taxon>Pseudomonadati</taxon>
        <taxon>Pseudomonadota</taxon>
        <taxon>Alphaproteobacteria</taxon>
        <taxon>Sphingomonadales</taxon>
        <taxon>Sphingomonadaceae</taxon>
        <taxon>Sphingopyxis</taxon>
    </lineage>
</organism>
<dbReference type="STRING" id="1219058.AOA14_04335"/>
<dbReference type="PANTHER" id="PTHR36509">
    <property type="entry name" value="BLL3101 PROTEIN"/>
    <property type="match status" value="1"/>
</dbReference>
<name>A0A142VVJ5_9SPHN</name>
<feature type="domain" description="DUF1214" evidence="3">
    <location>
        <begin position="331"/>
        <end position="442"/>
    </location>
</feature>
<sequence length="543" mass="59047">MTIQTYRQPMARRHLLRLAATLAVAAAAFSPAVRAMTQPGTGDAAMQAAFNYAFPLFEFARMEQTLTESVGGPGTLNRIKQRSQLSDYRSRNVTAPNNDTIYSSLFLELSGGPVEASIPTMRDRYFSVAFMDAFTDNFAYLETRTTGGEGGRVWVVSPDWNGKVPDGVRLVQSTTNDAWMLARILVDGPDDLPAAEALQQQISATVAADRPPARGFNVRAEREASDAANFLAVVNEMLKRSKGGAGQLVRAERFAALGIGAEAPPPSPALLAAWAAYLPSGIADLRQGFLFRDLVVNGWSYQPRGVGDFGTNDHLRAMIALGGIAALGEQEAMYFHANFDASGERLNGANNYRWRLPPGGVPADAFWSLTMYDAQADGRYYLVENPLARYSIGDRTPGLVREADGSIVILIQRDRPEGAMAANWLPAPGGTMRLALRAYMPRAELIERNWRVPPLEQVVAKPAPVPDAMREAHRSAQCFGHGHFLINAALEASVSITRTEYARRNPTIAAPRPSNVDRPIRNNGARALRAGQPRTGHRGDNAA</sequence>
<keyword evidence="2" id="KW-0732">Signal</keyword>
<dbReference type="PANTHER" id="PTHR36509:SF2">
    <property type="entry name" value="BLL3101 PROTEIN"/>
    <property type="match status" value="1"/>
</dbReference>
<evidence type="ECO:0000259" key="4">
    <source>
        <dbReference type="Pfam" id="PF06863"/>
    </source>
</evidence>
<proteinExistence type="predicted"/>
<dbReference type="PROSITE" id="PS51318">
    <property type="entry name" value="TAT"/>
    <property type="match status" value="1"/>
</dbReference>
<dbReference type="InterPro" id="IPR010679">
    <property type="entry name" value="DUF1254"/>
</dbReference>
<feature type="region of interest" description="Disordered" evidence="1">
    <location>
        <begin position="507"/>
        <end position="543"/>
    </location>
</feature>
<dbReference type="InterPro" id="IPR006311">
    <property type="entry name" value="TAT_signal"/>
</dbReference>
<feature type="signal peptide" evidence="2">
    <location>
        <begin position="1"/>
        <end position="35"/>
    </location>
</feature>